<keyword evidence="2" id="KW-0479">Metal-binding</keyword>
<evidence type="ECO:0000313" key="4">
    <source>
        <dbReference type="EMBL" id="BCX81763.1"/>
    </source>
</evidence>
<dbReference type="SUPFAM" id="SSF56770">
    <property type="entry name" value="HydA/Nqo6-like"/>
    <property type="match status" value="1"/>
</dbReference>
<dbReference type="GO" id="GO:0051604">
    <property type="term" value="P:protein maturation"/>
    <property type="evidence" value="ECO:0007669"/>
    <property type="project" value="InterPro"/>
</dbReference>
<keyword evidence="5" id="KW-1185">Reference proteome</keyword>
<dbReference type="AlphaFoldDB" id="A0AAU9C2E1"/>
<reference evidence="5" key="1">
    <citation type="journal article" date="2024" name="Int. J. Syst. Evol. Microbiol.">
        <title>Methylomarinovum tepidoasis sp. nov., a moderately thermophilic methanotroph of the family Methylothermaceae isolated from a deep-sea hydrothermal field.</title>
        <authorList>
            <person name="Hirayama H."/>
            <person name="Takaki Y."/>
            <person name="Abe M."/>
            <person name="Miyazaki M."/>
            <person name="Uematsu K."/>
            <person name="Matsui Y."/>
            <person name="Takai K."/>
        </authorList>
    </citation>
    <scope>NUCLEOTIDE SEQUENCE [LARGE SCALE GENOMIC DNA]</scope>
    <source>
        <strain evidence="5">IT-9</strain>
    </source>
</reference>
<dbReference type="Pfam" id="PF01155">
    <property type="entry name" value="HypA"/>
    <property type="match status" value="1"/>
</dbReference>
<accession>A0AAU9C2E1</accession>
<dbReference type="GO" id="GO:0016151">
    <property type="term" value="F:nickel cation binding"/>
    <property type="evidence" value="ECO:0007669"/>
    <property type="project" value="InterPro"/>
</dbReference>
<gene>
    <name evidence="4" type="ORF">MIT9_P1343</name>
</gene>
<dbReference type="EMBL" id="AP024714">
    <property type="protein sequence ID" value="BCX81763.1"/>
    <property type="molecule type" value="Genomic_DNA"/>
</dbReference>
<evidence type="ECO:0000256" key="2">
    <source>
        <dbReference type="ARBA" id="ARBA00022723"/>
    </source>
</evidence>
<sequence>MLVKMCRLLVTIGACAINGGIPALRNRYEAEAERQGFSRVERVGALSCVEPEALCFCFDAVTAGSIAEGAVPKMRLQELEVR</sequence>
<dbReference type="Proteomes" id="UP001321825">
    <property type="component" value="Chromosome"/>
</dbReference>
<keyword evidence="1" id="KW-0533">Nickel</keyword>
<proteinExistence type="predicted"/>
<evidence type="ECO:0000256" key="3">
    <source>
        <dbReference type="ARBA" id="ARBA00022833"/>
    </source>
</evidence>
<name>A0AAU9C2E1_9GAMM</name>
<dbReference type="Gene3D" id="3.30.2320.50">
    <property type="match status" value="1"/>
</dbReference>
<dbReference type="RefSeq" id="WP_317704192.1">
    <property type="nucleotide sequence ID" value="NZ_AP024714.1"/>
</dbReference>
<evidence type="ECO:0000256" key="1">
    <source>
        <dbReference type="ARBA" id="ARBA00022596"/>
    </source>
</evidence>
<protein>
    <submittedName>
        <fullName evidence="4">Uncharacterized protein</fullName>
    </submittedName>
</protein>
<keyword evidence="3" id="KW-0862">Zinc</keyword>
<dbReference type="KEGG" id="mcau:MIT9_P1343"/>
<organism evidence="4 5">
    <name type="scientific">Methylomarinovum caldicuralii</name>
    <dbReference type="NCBI Taxonomy" id="438856"/>
    <lineage>
        <taxon>Bacteria</taxon>
        <taxon>Pseudomonadati</taxon>
        <taxon>Pseudomonadota</taxon>
        <taxon>Gammaproteobacteria</taxon>
        <taxon>Methylococcales</taxon>
        <taxon>Methylothermaceae</taxon>
        <taxon>Methylomarinovum</taxon>
    </lineage>
</organism>
<dbReference type="InterPro" id="IPR000688">
    <property type="entry name" value="HypA/HybF"/>
</dbReference>
<evidence type="ECO:0000313" key="5">
    <source>
        <dbReference type="Proteomes" id="UP001321825"/>
    </source>
</evidence>